<name>A0A0W1AP49_9GAMM</name>
<reference evidence="1 2" key="1">
    <citation type="submission" date="2015-11" db="EMBL/GenBank/DDBJ databases">
        <title>Genomic analysis of 38 Legionella species identifies large and diverse effector repertoires.</title>
        <authorList>
            <person name="Burstein D."/>
            <person name="Amaro F."/>
            <person name="Zusman T."/>
            <person name="Lifshitz Z."/>
            <person name="Cohen O."/>
            <person name="Gilbert J.A."/>
            <person name="Pupko T."/>
            <person name="Shuman H.A."/>
            <person name="Segal G."/>
        </authorList>
    </citation>
    <scope>NUCLEOTIDE SEQUENCE [LARGE SCALE GENOMIC DNA]</scope>
    <source>
        <strain evidence="1 2">ATCC 51914</strain>
    </source>
</reference>
<proteinExistence type="predicted"/>
<dbReference type="EMBL" id="LNZB01000004">
    <property type="protein sequence ID" value="KTD83026.1"/>
    <property type="molecule type" value="Genomic_DNA"/>
</dbReference>
<evidence type="ECO:0008006" key="3">
    <source>
        <dbReference type="Google" id="ProtNLM"/>
    </source>
</evidence>
<gene>
    <name evidence="1" type="ORF">Lwal_0142</name>
</gene>
<dbReference type="RefSeq" id="WP_058479016.1">
    <property type="nucleotide sequence ID" value="NZ_CAAAIQ010000017.1"/>
</dbReference>
<accession>A0A0W1AP49</accession>
<dbReference type="OrthoDB" id="5652060at2"/>
<evidence type="ECO:0000313" key="2">
    <source>
        <dbReference type="Proteomes" id="UP000054729"/>
    </source>
</evidence>
<dbReference type="AlphaFoldDB" id="A0A0W1AP49"/>
<comment type="caution">
    <text evidence="1">The sequence shown here is derived from an EMBL/GenBank/DDBJ whole genome shotgun (WGS) entry which is preliminary data.</text>
</comment>
<evidence type="ECO:0000313" key="1">
    <source>
        <dbReference type="EMBL" id="KTD83026.1"/>
    </source>
</evidence>
<dbReference type="STRING" id="66969.Lwal_0142"/>
<dbReference type="Proteomes" id="UP000054729">
    <property type="component" value="Unassembled WGS sequence"/>
</dbReference>
<dbReference type="PATRIC" id="fig|66969.6.peg.157"/>
<keyword evidence="2" id="KW-1185">Reference proteome</keyword>
<organism evidence="1 2">
    <name type="scientific">Legionella waltersii</name>
    <dbReference type="NCBI Taxonomy" id="66969"/>
    <lineage>
        <taxon>Bacteria</taxon>
        <taxon>Pseudomonadati</taxon>
        <taxon>Pseudomonadota</taxon>
        <taxon>Gammaproteobacteria</taxon>
        <taxon>Legionellales</taxon>
        <taxon>Legionellaceae</taxon>
        <taxon>Legionella</taxon>
    </lineage>
</organism>
<sequence length="175" mass="20232">MNQSCKGFILVATLLMLFVFALLIATGIQQTGLYLKLINREEENHQKFYSMEYLAEQIVNNGHSALNSKCISRHHLSSKEIIHVLLNSTCVLQIGDRRFNYFIEDLGDFPCLVISKGEVNYVSHHFRLTITYGKTENSNELLLQLRYFTVSRLSECKTEVEKVSEGISTWRYFLL</sequence>
<protein>
    <recommendedName>
        <fullName evidence="3">Tfp pilus assembly protein PilX</fullName>
    </recommendedName>
</protein>